<reference evidence="2 4" key="2">
    <citation type="submission" date="2020-02" db="EMBL/GenBank/DDBJ databases">
        <title>Whole genome shotgun sequence of Streptomyces gougerotii NBRC 13043.</title>
        <authorList>
            <person name="Ichikawa N."/>
            <person name="Komaki H."/>
            <person name="Tamura T."/>
        </authorList>
    </citation>
    <scope>NUCLEOTIDE SEQUENCE [LARGE SCALE GENOMIC DNA]</scope>
    <source>
        <strain evidence="2 4">NBRC 13043</strain>
    </source>
</reference>
<accession>A0A8H9HUB1</accession>
<keyword evidence="4" id="KW-1185">Reference proteome</keyword>
<reference evidence="3" key="3">
    <citation type="submission" date="2020-09" db="EMBL/GenBank/DDBJ databases">
        <authorList>
            <person name="Sun Q."/>
            <person name="Ohkuma M."/>
        </authorList>
    </citation>
    <scope>NUCLEOTIDE SEQUENCE</scope>
    <source>
        <strain evidence="3">JCM 4136</strain>
    </source>
</reference>
<protein>
    <submittedName>
        <fullName evidence="3">Uncharacterized protein</fullName>
    </submittedName>
</protein>
<gene>
    <name evidence="3" type="ORF">GCM10010227_39630</name>
    <name evidence="2" type="ORF">Sgou_25780</name>
</gene>
<evidence type="ECO:0000256" key="1">
    <source>
        <dbReference type="SAM" id="MobiDB-lite"/>
    </source>
</evidence>
<evidence type="ECO:0000313" key="5">
    <source>
        <dbReference type="Proteomes" id="UP000660975"/>
    </source>
</evidence>
<comment type="caution">
    <text evidence="3">The sequence shown here is derived from an EMBL/GenBank/DDBJ whole genome shotgun (WGS) entry which is preliminary data.</text>
</comment>
<reference evidence="3" key="1">
    <citation type="journal article" date="2014" name="Int. J. Syst. Evol. Microbiol.">
        <title>Complete genome sequence of Corynebacterium casei LMG S-19264T (=DSM 44701T), isolated from a smear-ripened cheese.</title>
        <authorList>
            <consortium name="US DOE Joint Genome Institute (JGI-PGF)"/>
            <person name="Walter F."/>
            <person name="Albersmeier A."/>
            <person name="Kalinowski J."/>
            <person name="Ruckert C."/>
        </authorList>
    </citation>
    <scope>NUCLEOTIDE SEQUENCE</scope>
    <source>
        <strain evidence="3">JCM 4136</strain>
    </source>
</reference>
<proteinExistence type="predicted"/>
<feature type="region of interest" description="Disordered" evidence="1">
    <location>
        <begin position="65"/>
        <end position="105"/>
    </location>
</feature>
<dbReference type="EMBL" id="BMSC01000013">
    <property type="protein sequence ID" value="GGU81485.1"/>
    <property type="molecule type" value="Genomic_DNA"/>
</dbReference>
<dbReference type="Proteomes" id="UP000660975">
    <property type="component" value="Unassembled WGS sequence"/>
</dbReference>
<organism evidence="3 5">
    <name type="scientific">Streptomyces gougerotii</name>
    <dbReference type="NCBI Taxonomy" id="53448"/>
    <lineage>
        <taxon>Bacteria</taxon>
        <taxon>Bacillati</taxon>
        <taxon>Actinomycetota</taxon>
        <taxon>Actinomycetes</taxon>
        <taxon>Kitasatosporales</taxon>
        <taxon>Streptomycetaceae</taxon>
        <taxon>Streptomyces</taxon>
        <taxon>Streptomyces diastaticus group</taxon>
    </lineage>
</organism>
<evidence type="ECO:0000313" key="3">
    <source>
        <dbReference type="EMBL" id="GGU81485.1"/>
    </source>
</evidence>
<sequence length="105" mass="11462">MGIVRRALPPRRKEHVPIPVLGVLGPRSSVICSEQASHSTTSLYQERFYEKRRWVPIRRCPRRGKGRGLLTVSGARRGSGEERASAGGDPVAVDGRTVLTGSSRA</sequence>
<dbReference type="EMBL" id="BLLO01000017">
    <property type="protein sequence ID" value="GFH77908.1"/>
    <property type="molecule type" value="Genomic_DNA"/>
</dbReference>
<dbReference type="Proteomes" id="UP000480804">
    <property type="component" value="Unassembled WGS sequence"/>
</dbReference>
<dbReference type="AlphaFoldDB" id="A0A8H9HUB1"/>
<name>A0A8H9HUB1_9ACTN</name>
<evidence type="ECO:0000313" key="2">
    <source>
        <dbReference type="EMBL" id="GFH77908.1"/>
    </source>
</evidence>
<evidence type="ECO:0000313" key="4">
    <source>
        <dbReference type="Proteomes" id="UP000480804"/>
    </source>
</evidence>